<feature type="domain" description="GP-PDE" evidence="3">
    <location>
        <begin position="229"/>
        <end position="524"/>
    </location>
</feature>
<dbReference type="InterPro" id="IPR013784">
    <property type="entry name" value="Carb-bd-like_fold"/>
</dbReference>
<dbReference type="SUPFAM" id="SSF49452">
    <property type="entry name" value="Starch-binding domain-like"/>
    <property type="match status" value="1"/>
</dbReference>
<accession>A0ABY7DR20</accession>
<proteinExistence type="predicted"/>
<evidence type="ECO:0000259" key="3">
    <source>
        <dbReference type="PROSITE" id="PS51704"/>
    </source>
</evidence>
<dbReference type="Proteomes" id="UP001164746">
    <property type="component" value="Chromosome 3"/>
</dbReference>
<dbReference type="Pfam" id="PF00686">
    <property type="entry name" value="CBM_20"/>
    <property type="match status" value="1"/>
</dbReference>
<keyword evidence="5" id="KW-1185">Reference proteome</keyword>
<dbReference type="Gene3D" id="3.20.20.190">
    <property type="entry name" value="Phosphatidylinositol (PI) phosphodiesterase"/>
    <property type="match status" value="2"/>
</dbReference>
<dbReference type="InterPro" id="IPR030395">
    <property type="entry name" value="GP_PDE_dom"/>
</dbReference>
<sequence length="543" mass="62342">MLKSVTYEVLFRVRIKTEPGEVVCITGDCSELGNWNLYKGPRLRRETQCKAAPESVAQGACKNGQNGDVWAKKITFHGSINTHYRYYVARVYHDDDEDSVLVMRWETNIKPRKFSITEAMSICEPPLEDIAVFGEYDGHCHITNGWLTDQAQINIHLHGSPIKIWNAKLRDQQLSIKCTPLDHKYRDEHMNDEGETLPEAAQAIVSVVKLEHGQSKARCQGEYGIMYTQGSNISFKIQTLEPENTEGAIPTVKHIGYSFILPLEVHSSTDRRTVPITSLKHHPLVDYLLIKPLIGAQFSLEVTYQNYWKAREPLDIGHRGMGMLAATRENTIKSLQDAANHGADFVELDVHLTKDKQAIVYHDFKVQIAYRKNHNAHEQENYYDLNEFIDVILRVIFENHGGRRIVFTSFDCNSCIMLRLKQNRFPVLFLTQGDTDQYDLYRDKRTHSVIMATEFAIANDLLGVNVMSQLLLKDESLIDYVKSSGLLLWCWGEDNNNAFTINKLRQLKLDAIIYDSIFHGGFCKIVNNLLKDWDEPTLHKRPW</sequence>
<dbReference type="SMART" id="SM01065">
    <property type="entry name" value="CBM_2"/>
    <property type="match status" value="1"/>
</dbReference>
<dbReference type="PROSITE" id="PS51704">
    <property type="entry name" value="GP_PDE"/>
    <property type="match status" value="1"/>
</dbReference>
<dbReference type="InterPro" id="IPR017946">
    <property type="entry name" value="PLC-like_Pdiesterase_TIM-brl"/>
</dbReference>
<name>A0ABY7DR20_MYAAR</name>
<dbReference type="EMBL" id="CP111014">
    <property type="protein sequence ID" value="WAQ99036.1"/>
    <property type="molecule type" value="Genomic_DNA"/>
</dbReference>
<dbReference type="InterPro" id="IPR051578">
    <property type="entry name" value="GDPD"/>
</dbReference>
<dbReference type="Pfam" id="PF03009">
    <property type="entry name" value="GDPD"/>
    <property type="match status" value="2"/>
</dbReference>
<evidence type="ECO:0000256" key="1">
    <source>
        <dbReference type="ARBA" id="ARBA00022801"/>
    </source>
</evidence>
<evidence type="ECO:0000313" key="5">
    <source>
        <dbReference type="Proteomes" id="UP001164746"/>
    </source>
</evidence>
<protein>
    <submittedName>
        <fullName evidence="4">GPCP1-like protein</fullName>
    </submittedName>
</protein>
<feature type="domain" description="CBM20" evidence="2">
    <location>
        <begin position="1"/>
        <end position="135"/>
    </location>
</feature>
<evidence type="ECO:0000259" key="2">
    <source>
        <dbReference type="PROSITE" id="PS51166"/>
    </source>
</evidence>
<evidence type="ECO:0000313" key="4">
    <source>
        <dbReference type="EMBL" id="WAQ99036.1"/>
    </source>
</evidence>
<keyword evidence="1" id="KW-0378">Hydrolase</keyword>
<gene>
    <name evidence="4" type="ORF">MAR_023409</name>
</gene>
<organism evidence="4 5">
    <name type="scientific">Mya arenaria</name>
    <name type="common">Soft-shell clam</name>
    <dbReference type="NCBI Taxonomy" id="6604"/>
    <lineage>
        <taxon>Eukaryota</taxon>
        <taxon>Metazoa</taxon>
        <taxon>Spiralia</taxon>
        <taxon>Lophotrochozoa</taxon>
        <taxon>Mollusca</taxon>
        <taxon>Bivalvia</taxon>
        <taxon>Autobranchia</taxon>
        <taxon>Heteroconchia</taxon>
        <taxon>Euheterodonta</taxon>
        <taxon>Imparidentia</taxon>
        <taxon>Neoheterodontei</taxon>
        <taxon>Myida</taxon>
        <taxon>Myoidea</taxon>
        <taxon>Myidae</taxon>
        <taxon>Mya</taxon>
    </lineage>
</organism>
<dbReference type="InterPro" id="IPR013783">
    <property type="entry name" value="Ig-like_fold"/>
</dbReference>
<dbReference type="Gene3D" id="2.60.40.10">
    <property type="entry name" value="Immunoglobulins"/>
    <property type="match status" value="1"/>
</dbReference>
<dbReference type="PANTHER" id="PTHR22958:SF1">
    <property type="entry name" value="GLYCEROPHOSPHOCHOLINE PHOSPHODIESTERASE GPCPD1"/>
    <property type="match status" value="1"/>
</dbReference>
<dbReference type="InterPro" id="IPR002044">
    <property type="entry name" value="CBM20"/>
</dbReference>
<reference evidence="4" key="1">
    <citation type="submission" date="2022-11" db="EMBL/GenBank/DDBJ databases">
        <title>Centuries of genome instability and evolution in soft-shell clam transmissible cancer (bioRxiv).</title>
        <authorList>
            <person name="Hart S.F.M."/>
            <person name="Yonemitsu M.A."/>
            <person name="Giersch R.M."/>
            <person name="Beal B.F."/>
            <person name="Arriagada G."/>
            <person name="Davis B.W."/>
            <person name="Ostrander E.A."/>
            <person name="Goff S.P."/>
            <person name="Metzger M.J."/>
        </authorList>
    </citation>
    <scope>NUCLEOTIDE SEQUENCE</scope>
    <source>
        <strain evidence="4">MELC-2E11</strain>
        <tissue evidence="4">Siphon/mantle</tissue>
    </source>
</reference>
<dbReference type="PANTHER" id="PTHR22958">
    <property type="entry name" value="GLYCEROPHOSPHORYL DIESTER PHOSPHODIESTERASE"/>
    <property type="match status" value="1"/>
</dbReference>
<dbReference type="SUPFAM" id="SSF51695">
    <property type="entry name" value="PLC-like phosphodiesterases"/>
    <property type="match status" value="1"/>
</dbReference>
<dbReference type="PROSITE" id="PS51166">
    <property type="entry name" value="CBM20"/>
    <property type="match status" value="1"/>
</dbReference>